<dbReference type="InterPro" id="IPR023210">
    <property type="entry name" value="NADP_OxRdtase_dom"/>
</dbReference>
<proteinExistence type="inferred from homology"/>
<dbReference type="STRING" id="1874317.BKP64_10500"/>
<accession>A0A1D9GLY7</accession>
<protein>
    <recommendedName>
        <fullName evidence="4">Protein tas</fullName>
    </recommendedName>
</protein>
<dbReference type="Proteomes" id="UP000177445">
    <property type="component" value="Chromosome"/>
</dbReference>
<evidence type="ECO:0000256" key="3">
    <source>
        <dbReference type="ARBA" id="ARBA00038157"/>
    </source>
</evidence>
<dbReference type="NCBIfam" id="NF007912">
    <property type="entry name" value="PRK10625.1"/>
    <property type="match status" value="1"/>
</dbReference>
<evidence type="ECO:0000313" key="7">
    <source>
        <dbReference type="Proteomes" id="UP000177445"/>
    </source>
</evidence>
<sequence length="345" mass="38840">MQTRKLGNTDIDVSLICLGTMTWGEQNTEQEAFEQLDYATSRGVNFIDAAEMYPVPPKAETQGLTETYLGNWLANRGRRDDLVIASKVAGPGNGLSYLRNGPRLTRSHIRQACDDSLKRLQTDYIDLYQVHWPDRNANFFGKLAYEHNPDEAFTPIEETLAALTELVKEGKVRHIGLSNETPWGTMEYLRLAREMGWSRVVSVQNPYNLLNRSFEVGMAEIAHREHAGLLAYSPLAFGMLSGKYLGDKWPEKGRLTLYERFSRYTSERAADATRAYVELARKHELSPVQMALAYVNSRSFVTSNIVGATTMDQLRENMGSADLALSAEVVDAIDAIHQEFTYPCP</sequence>
<dbReference type="Pfam" id="PF00248">
    <property type="entry name" value="Aldo_ket_red"/>
    <property type="match status" value="1"/>
</dbReference>
<dbReference type="InterPro" id="IPR050523">
    <property type="entry name" value="AKR_Detox_Biosynth"/>
</dbReference>
<dbReference type="SUPFAM" id="SSF51430">
    <property type="entry name" value="NAD(P)-linked oxidoreductase"/>
    <property type="match status" value="1"/>
</dbReference>
<dbReference type="InterPro" id="IPR020471">
    <property type="entry name" value="AKR"/>
</dbReference>
<evidence type="ECO:0000256" key="2">
    <source>
        <dbReference type="ARBA" id="ARBA00023002"/>
    </source>
</evidence>
<dbReference type="OrthoDB" id="9772407at2"/>
<dbReference type="InterPro" id="IPR036812">
    <property type="entry name" value="NAD(P)_OxRdtase_dom_sf"/>
</dbReference>
<name>A0A1D9GLY7_9GAMM</name>
<evidence type="ECO:0000313" key="6">
    <source>
        <dbReference type="EMBL" id="AOY88561.1"/>
    </source>
</evidence>
<evidence type="ECO:0000259" key="5">
    <source>
        <dbReference type="Pfam" id="PF00248"/>
    </source>
</evidence>
<dbReference type="KEGG" id="msq:BKP64_10500"/>
<dbReference type="AlphaFoldDB" id="A0A1D9GLY7"/>
<dbReference type="FunFam" id="3.20.20.100:FF:000005">
    <property type="entry name" value="NADP(H)-dependent aldo-keto reductase"/>
    <property type="match status" value="1"/>
</dbReference>
<evidence type="ECO:0000256" key="1">
    <source>
        <dbReference type="ARBA" id="ARBA00022857"/>
    </source>
</evidence>
<keyword evidence="7" id="KW-1185">Reference proteome</keyword>
<reference evidence="6 7" key="1">
    <citation type="submission" date="2016-10" db="EMBL/GenBank/DDBJ databases">
        <title>Marinobacter salinus sp. nov., a moderately halophilic bacterium isolated from a tidal flat environment.</title>
        <authorList>
            <person name="Park S.-J."/>
        </authorList>
    </citation>
    <scope>NUCLEOTIDE SEQUENCE [LARGE SCALE GENOMIC DNA]</scope>
    <source>
        <strain evidence="6 7">Hb8</strain>
    </source>
</reference>
<gene>
    <name evidence="6" type="ORF">BKP64_10500</name>
</gene>
<keyword evidence="1" id="KW-0521">NADP</keyword>
<dbReference type="PANTHER" id="PTHR43364">
    <property type="entry name" value="NADH-SPECIFIC METHYLGLYOXAL REDUCTASE-RELATED"/>
    <property type="match status" value="1"/>
</dbReference>
<dbReference type="Gene3D" id="3.20.20.100">
    <property type="entry name" value="NADP-dependent oxidoreductase domain"/>
    <property type="match status" value="1"/>
</dbReference>
<dbReference type="PANTHER" id="PTHR43364:SF4">
    <property type="entry name" value="NAD(P)-LINKED OXIDOREDUCTASE SUPERFAMILY PROTEIN"/>
    <property type="match status" value="1"/>
</dbReference>
<dbReference type="PRINTS" id="PR00069">
    <property type="entry name" value="ALDKETRDTASE"/>
</dbReference>
<dbReference type="GO" id="GO:0016491">
    <property type="term" value="F:oxidoreductase activity"/>
    <property type="evidence" value="ECO:0007669"/>
    <property type="project" value="UniProtKB-KW"/>
</dbReference>
<evidence type="ECO:0000256" key="4">
    <source>
        <dbReference type="ARBA" id="ARBA00070119"/>
    </source>
</evidence>
<dbReference type="EMBL" id="CP017715">
    <property type="protein sequence ID" value="AOY88561.1"/>
    <property type="molecule type" value="Genomic_DNA"/>
</dbReference>
<dbReference type="RefSeq" id="WP_070969513.1">
    <property type="nucleotide sequence ID" value="NZ_CP017715.1"/>
</dbReference>
<dbReference type="CDD" id="cd19094">
    <property type="entry name" value="AKR_Tas-like"/>
    <property type="match status" value="1"/>
</dbReference>
<organism evidence="6 7">
    <name type="scientific">Marinobacter salinus</name>
    <dbReference type="NCBI Taxonomy" id="1874317"/>
    <lineage>
        <taxon>Bacteria</taxon>
        <taxon>Pseudomonadati</taxon>
        <taxon>Pseudomonadota</taxon>
        <taxon>Gammaproteobacteria</taxon>
        <taxon>Pseudomonadales</taxon>
        <taxon>Marinobacteraceae</taxon>
        <taxon>Marinobacter</taxon>
    </lineage>
</organism>
<comment type="similarity">
    <text evidence="3">Belongs to the aldo/keto reductase family. Aldo/keto reductase 2 subfamily.</text>
</comment>
<keyword evidence="2" id="KW-0560">Oxidoreductase</keyword>
<feature type="domain" description="NADP-dependent oxidoreductase" evidence="5">
    <location>
        <begin position="16"/>
        <end position="336"/>
    </location>
</feature>